<evidence type="ECO:0000259" key="7">
    <source>
        <dbReference type="Pfam" id="PF13847"/>
    </source>
</evidence>
<comment type="caution">
    <text evidence="8">The sequence shown here is derived from an EMBL/GenBank/DDBJ whole genome shotgun (WGS) entry which is preliminary data.</text>
</comment>
<dbReference type="HAMAP" id="MF_00786">
    <property type="entry name" value="CbiT"/>
    <property type="match status" value="1"/>
</dbReference>
<dbReference type="EC" id="1.3.1.54" evidence="8"/>
<dbReference type="PANTHER" id="PTHR43182">
    <property type="entry name" value="COBALT-PRECORRIN-6B C(15)-METHYLTRANSFERASE (DECARBOXYLATING)"/>
    <property type="match status" value="1"/>
</dbReference>
<dbReference type="Pfam" id="PF13847">
    <property type="entry name" value="Methyltransf_31"/>
    <property type="match status" value="1"/>
</dbReference>
<keyword evidence="8" id="KW-0560">Oxidoreductase</keyword>
<dbReference type="NCBIfam" id="TIGR02469">
    <property type="entry name" value="CbiT"/>
    <property type="match status" value="1"/>
</dbReference>
<dbReference type="Proteomes" id="UP001299235">
    <property type="component" value="Unassembled WGS sequence"/>
</dbReference>
<dbReference type="InterPro" id="IPR000878">
    <property type="entry name" value="4pyrrol_Mease"/>
</dbReference>
<evidence type="ECO:0000313" key="8">
    <source>
        <dbReference type="EMBL" id="MCC2147657.1"/>
    </source>
</evidence>
<dbReference type="InterPro" id="IPR023475">
    <property type="entry name" value="CbiT"/>
</dbReference>
<dbReference type="InterPro" id="IPR014777">
    <property type="entry name" value="4pyrrole_Mease_sub1"/>
</dbReference>
<dbReference type="InterPro" id="IPR014776">
    <property type="entry name" value="4pyrrole_Mease_sub2"/>
</dbReference>
<dbReference type="Gene3D" id="3.40.50.150">
    <property type="entry name" value="Vaccinia Virus protein VP39"/>
    <property type="match status" value="1"/>
</dbReference>
<dbReference type="Pfam" id="PF00590">
    <property type="entry name" value="TP_methylase"/>
    <property type="match status" value="1"/>
</dbReference>
<dbReference type="InterPro" id="IPR029063">
    <property type="entry name" value="SAM-dependent_MTases_sf"/>
</dbReference>
<evidence type="ECO:0000256" key="1">
    <source>
        <dbReference type="ARBA" id="ARBA00004953"/>
    </source>
</evidence>
<keyword evidence="3" id="KW-0489">Methyltransferase</keyword>
<dbReference type="PROSITE" id="PS51014">
    <property type="entry name" value="COBK_CBIJ"/>
    <property type="match status" value="1"/>
</dbReference>
<evidence type="ECO:0000256" key="4">
    <source>
        <dbReference type="ARBA" id="ARBA00022679"/>
    </source>
</evidence>
<dbReference type="Gene3D" id="3.30.950.10">
    <property type="entry name" value="Methyltransferase, Cobalt-precorrin-4 Transmethylase, Domain 2"/>
    <property type="match status" value="1"/>
</dbReference>
<dbReference type="SUPFAM" id="SSF53335">
    <property type="entry name" value="S-adenosyl-L-methionine-dependent methyltransferases"/>
    <property type="match status" value="1"/>
</dbReference>
<keyword evidence="2" id="KW-0169">Cobalamin biosynthesis</keyword>
<feature type="domain" description="Methyltransferase" evidence="7">
    <location>
        <begin position="522"/>
        <end position="580"/>
    </location>
</feature>
<dbReference type="CDD" id="cd11644">
    <property type="entry name" value="Precorrin-6Y-MT"/>
    <property type="match status" value="1"/>
</dbReference>
<evidence type="ECO:0000256" key="3">
    <source>
        <dbReference type="ARBA" id="ARBA00022603"/>
    </source>
</evidence>
<sequence>MDKILLFAGTTEGRNLAEFLEKNQIPTEVCVATQYGETLLEEGKYLHVHAGRLDETEMEQQIQKQQITLVIDATHPYAVIVSQNIRRACSRTGTEYIRLARKETDASWKQEMEDVTEVASVAEAAAFLAKKEGRIFAATGSKELSAYQVIPDYQDRVVARVLSTPEAVSECAMLGFSGKNLICMQGPFTEDLNVAMLRQAQASWMVTKESGKAGGFLEKLRAAKKAGAKLVVIKRPGERSEEIAEDQKEENLYAICDEGQIRSLLGKRLGICPKRQLYLVGIGMGNEKNRTVEAEQICQSADLLIGARRMLQSVKTERKAVFESYKPDEIAAYLAEHPQYETAAVLLSGDIGFYSGAKKLYDAIERTEGLEQMEIYPVSGISSVVYFCGKLGVSWEDVHLLSLHGRKQNLIDAVKYHEKVFVLCGEKDGIPKICCKLKEYGLGDVKVAVGTDLSYEQERIVQGTAESLMKEDFAPLSVLLICNPDVKKRIGHGLDDDLFLRGKVPMTKSEVRSISLSKLRLHKDAVVWDVGAGTGSVSIEAALLARDGSVYAIEKKDEAIDLLEQNKRKFGTDNLEIIKGLAPEALEGLPAPTHAFIGGSSGNLKEILEVLLEQNPRVRVVINAIALETVAEAMQCLKSMAFTDVDIAQVSVAKGKKLGSYEMMMGQNPVYIFSCTGGETA</sequence>
<reference evidence="8 9" key="1">
    <citation type="submission" date="2021-10" db="EMBL/GenBank/DDBJ databases">
        <title>Anaerobic single-cell dispensing facilitates the cultivation of human gut bacteria.</title>
        <authorList>
            <person name="Afrizal A."/>
        </authorList>
    </citation>
    <scope>NUCLEOTIDE SEQUENCE [LARGE SCALE GENOMIC DNA]</scope>
    <source>
        <strain evidence="8 9">CLA-AA-H246</strain>
    </source>
</reference>
<evidence type="ECO:0000259" key="6">
    <source>
        <dbReference type="Pfam" id="PF00590"/>
    </source>
</evidence>
<evidence type="ECO:0000256" key="5">
    <source>
        <dbReference type="ARBA" id="ARBA00022691"/>
    </source>
</evidence>
<keyword evidence="4" id="KW-0808">Transferase</keyword>
<dbReference type="InterPro" id="IPR014008">
    <property type="entry name" value="Cbl_synth_MTase_CbiT"/>
</dbReference>
<comment type="pathway">
    <text evidence="1">Cofactor biosynthesis; adenosylcobalamin biosynthesis.</text>
</comment>
<dbReference type="RefSeq" id="WP_248834454.1">
    <property type="nucleotide sequence ID" value="NZ_JAJEQE010000001.1"/>
</dbReference>
<keyword evidence="9" id="KW-1185">Reference proteome</keyword>
<name>A0ABS8ET68_9FIRM</name>
<protein>
    <submittedName>
        <fullName evidence="8">Precorrin-6A reductase</fullName>
        <ecNumber evidence="8">1.3.1.54</ecNumber>
    </submittedName>
</protein>
<dbReference type="InterPro" id="IPR050714">
    <property type="entry name" value="Cobalamin_biosynth_MTase"/>
</dbReference>
<evidence type="ECO:0000256" key="2">
    <source>
        <dbReference type="ARBA" id="ARBA00022573"/>
    </source>
</evidence>
<dbReference type="PANTHER" id="PTHR43182:SF1">
    <property type="entry name" value="COBALT-PRECORRIN-7 C(5)-METHYLTRANSFERASE"/>
    <property type="match status" value="1"/>
</dbReference>
<dbReference type="NCBIfam" id="TIGR00715">
    <property type="entry name" value="precor6x_red"/>
    <property type="match status" value="1"/>
</dbReference>
<dbReference type="Pfam" id="PF02571">
    <property type="entry name" value="CbiJ"/>
    <property type="match status" value="1"/>
</dbReference>
<dbReference type="InterPro" id="IPR012818">
    <property type="entry name" value="CbiE"/>
</dbReference>
<keyword evidence="5" id="KW-0949">S-adenosyl-L-methionine</keyword>
<dbReference type="EMBL" id="JAJEQE010000001">
    <property type="protein sequence ID" value="MCC2147657.1"/>
    <property type="molecule type" value="Genomic_DNA"/>
</dbReference>
<evidence type="ECO:0000313" key="9">
    <source>
        <dbReference type="Proteomes" id="UP001299235"/>
    </source>
</evidence>
<dbReference type="NCBIfam" id="TIGR02467">
    <property type="entry name" value="CbiE"/>
    <property type="match status" value="1"/>
</dbReference>
<dbReference type="SUPFAM" id="SSF53790">
    <property type="entry name" value="Tetrapyrrole methylase"/>
    <property type="match status" value="1"/>
</dbReference>
<dbReference type="CDD" id="cd02440">
    <property type="entry name" value="AdoMet_MTases"/>
    <property type="match status" value="1"/>
</dbReference>
<dbReference type="GO" id="GO:0016994">
    <property type="term" value="F:precorrin-6A reductase activity"/>
    <property type="evidence" value="ECO:0007669"/>
    <property type="project" value="UniProtKB-EC"/>
</dbReference>
<dbReference type="Gene3D" id="3.40.1010.10">
    <property type="entry name" value="Cobalt-precorrin-4 Transmethylase, Domain 1"/>
    <property type="match status" value="1"/>
</dbReference>
<dbReference type="InterPro" id="IPR035996">
    <property type="entry name" value="4pyrrol_Methylase_sf"/>
</dbReference>
<dbReference type="InterPro" id="IPR003723">
    <property type="entry name" value="Precorrin-6x_reduct"/>
</dbReference>
<feature type="domain" description="Tetrapyrrole methylase" evidence="6">
    <location>
        <begin position="277"/>
        <end position="468"/>
    </location>
</feature>
<dbReference type="InterPro" id="IPR025714">
    <property type="entry name" value="Methyltranfer_dom"/>
</dbReference>
<accession>A0ABS8ET68</accession>
<gene>
    <name evidence="8" type="primary">cobK</name>
    <name evidence="8" type="ORF">LKD42_00070</name>
</gene>
<organism evidence="8 9">
    <name type="scientific">Hominisplanchenecus faecis</name>
    <dbReference type="NCBI Taxonomy" id="2885351"/>
    <lineage>
        <taxon>Bacteria</taxon>
        <taxon>Bacillati</taxon>
        <taxon>Bacillota</taxon>
        <taxon>Clostridia</taxon>
        <taxon>Lachnospirales</taxon>
        <taxon>Lachnospiraceae</taxon>
        <taxon>Hominisplanchenecus</taxon>
    </lineage>
</organism>
<proteinExistence type="inferred from homology"/>